<dbReference type="EMBL" id="PPTP01000002">
    <property type="protein sequence ID" value="RDB56723.1"/>
    <property type="molecule type" value="Genomic_DNA"/>
</dbReference>
<organism evidence="6 7">
    <name type="scientific">Senegalimassilia anaerobia</name>
    <dbReference type="NCBI Taxonomy" id="1473216"/>
    <lineage>
        <taxon>Bacteria</taxon>
        <taxon>Bacillati</taxon>
        <taxon>Actinomycetota</taxon>
        <taxon>Coriobacteriia</taxon>
        <taxon>Coriobacteriales</taxon>
        <taxon>Coriobacteriaceae</taxon>
        <taxon>Senegalimassilia</taxon>
    </lineage>
</organism>
<feature type="domain" description="LytR/CpsA/Psr regulator C-terminal" evidence="5">
    <location>
        <begin position="400"/>
        <end position="488"/>
    </location>
</feature>
<dbReference type="Proteomes" id="UP000253792">
    <property type="component" value="Unassembled WGS sequence"/>
</dbReference>
<dbReference type="InterPro" id="IPR004474">
    <property type="entry name" value="LytR_CpsA_psr"/>
</dbReference>
<dbReference type="STRING" id="1034345.GCA_000236865_01021"/>
<feature type="domain" description="Cell envelope-related transcriptional attenuator" evidence="4">
    <location>
        <begin position="164"/>
        <end position="305"/>
    </location>
</feature>
<name>A0A369LAR3_9ACTN</name>
<comment type="caution">
    <text evidence="6">The sequence shown here is derived from an EMBL/GenBank/DDBJ whole genome shotgun (WGS) entry which is preliminary data.</text>
</comment>
<keyword evidence="3" id="KW-0812">Transmembrane</keyword>
<protein>
    <submittedName>
        <fullName evidence="6">LytR family transcriptional regulator</fullName>
    </submittedName>
</protein>
<dbReference type="RefSeq" id="WP_114620219.1">
    <property type="nucleotide sequence ID" value="NZ_PPTP01000002.1"/>
</dbReference>
<evidence type="ECO:0000256" key="2">
    <source>
        <dbReference type="SAM" id="MobiDB-lite"/>
    </source>
</evidence>
<keyword evidence="3" id="KW-0472">Membrane</keyword>
<feature type="region of interest" description="Disordered" evidence="2">
    <location>
        <begin position="32"/>
        <end position="74"/>
    </location>
</feature>
<evidence type="ECO:0000313" key="6">
    <source>
        <dbReference type="EMBL" id="RDB56723.1"/>
    </source>
</evidence>
<dbReference type="Pfam" id="PF13399">
    <property type="entry name" value="LytR_C"/>
    <property type="match status" value="1"/>
</dbReference>
<evidence type="ECO:0000259" key="5">
    <source>
        <dbReference type="Pfam" id="PF13399"/>
    </source>
</evidence>
<reference evidence="6 7" key="1">
    <citation type="journal article" date="2018" name="Elife">
        <title>Discovery and characterization of a prevalent human gut bacterial enzyme sufficient for the inactivation of a family of plant toxins.</title>
        <authorList>
            <person name="Koppel N."/>
            <person name="Bisanz J.E."/>
            <person name="Pandelia M.E."/>
            <person name="Turnbaugh P.J."/>
            <person name="Balskus E.P."/>
        </authorList>
    </citation>
    <scope>NUCLEOTIDE SEQUENCE [LARGE SCALE GENOMIC DNA]</scope>
    <source>
        <strain evidence="7">anaerobia AP69FAA</strain>
    </source>
</reference>
<keyword evidence="3" id="KW-1133">Transmembrane helix</keyword>
<dbReference type="InterPro" id="IPR027381">
    <property type="entry name" value="LytR/CpsA/Psr_C"/>
</dbReference>
<evidence type="ECO:0000256" key="1">
    <source>
        <dbReference type="ARBA" id="ARBA00006068"/>
    </source>
</evidence>
<evidence type="ECO:0000313" key="7">
    <source>
        <dbReference type="Proteomes" id="UP000253792"/>
    </source>
</evidence>
<gene>
    <name evidence="6" type="ORF">C1880_02870</name>
</gene>
<dbReference type="AlphaFoldDB" id="A0A369LAR3"/>
<evidence type="ECO:0000259" key="4">
    <source>
        <dbReference type="Pfam" id="PF03816"/>
    </source>
</evidence>
<dbReference type="NCBIfam" id="TIGR00350">
    <property type="entry name" value="lytR_cpsA_psr"/>
    <property type="match status" value="1"/>
</dbReference>
<dbReference type="OrthoDB" id="3170257at2"/>
<dbReference type="InterPro" id="IPR050922">
    <property type="entry name" value="LytR/CpsA/Psr_CW_biosynth"/>
</dbReference>
<comment type="similarity">
    <text evidence="1">Belongs to the LytR/CpsA/Psr (LCP) family.</text>
</comment>
<accession>A0A369LAR3</accession>
<dbReference type="Gene3D" id="3.40.630.190">
    <property type="entry name" value="LCP protein"/>
    <property type="match status" value="1"/>
</dbReference>
<proteinExistence type="inferred from homology"/>
<dbReference type="PANTHER" id="PTHR33392:SF6">
    <property type="entry name" value="POLYISOPRENYL-TEICHOIC ACID--PEPTIDOGLYCAN TEICHOIC ACID TRANSFERASE TAGU"/>
    <property type="match status" value="1"/>
</dbReference>
<dbReference type="Gene3D" id="3.30.70.2390">
    <property type="match status" value="1"/>
</dbReference>
<dbReference type="PANTHER" id="PTHR33392">
    <property type="entry name" value="POLYISOPRENYL-TEICHOIC ACID--PEPTIDOGLYCAN TEICHOIC ACID TRANSFERASE TAGU"/>
    <property type="match status" value="1"/>
</dbReference>
<feature type="transmembrane region" description="Helical" evidence="3">
    <location>
        <begin position="93"/>
        <end position="116"/>
    </location>
</feature>
<dbReference type="Pfam" id="PF03816">
    <property type="entry name" value="LytR_cpsA_psr"/>
    <property type="match status" value="1"/>
</dbReference>
<evidence type="ECO:0000256" key="3">
    <source>
        <dbReference type="SAM" id="Phobius"/>
    </source>
</evidence>
<keyword evidence="7" id="KW-1185">Reference proteome</keyword>
<sequence length="492" mass="51336">MVRKRKDITQINSKLTSRRMRSATLGSHVPRVRPAHMNADQVGFSSPRRQKRAQRGYVSNVMPSAQGPRSRTGYARGLEFSPGVKRRTLVKRVGIAVAVVAVLAAVAYGVGSFTLMGNLNGKLALKDSDAAKALTAVKSGDPFYTLVVAELDTPGMPNSAEGPDALALVRTDSSGKNACIISIPADVQVSLKDGKYYPIRQASVRESDASLVSAVASFADVKISHVVKIDAPGLVQLVDTLGGVDVDLSEEVDDPNAGSVYLPAGAQTLTGEGALTLARATNFASPKKTQAENQRKLLEAVSLRMVSGGKSSLVGLLDQLQGAFGTDMGSSDALSLAESLKGMSADSVTGALVPGYVTQSDGQDVFAVSNSSWTEMMDRVDSGQEPAEQTQAATTDPGSFTITLKNGGGITGAAASMESTLTSKGFKVSETGNTDTSVYSETLVIYNSSDAQPAAQTVLDAMGVGRLVQNTGAYSFGTDVLVILGKDWKPSS</sequence>